<protein>
    <submittedName>
        <fullName evidence="2">Uncharacterized protein</fullName>
    </submittedName>
</protein>
<gene>
    <name evidence="2" type="ORF">D910_03180</name>
</gene>
<name>U4U729_DENPD</name>
<dbReference type="Proteomes" id="UP000030742">
    <property type="component" value="Unassembled WGS sequence"/>
</dbReference>
<accession>U4U729</accession>
<dbReference type="AlphaFoldDB" id="U4U729"/>
<proteinExistence type="predicted"/>
<feature type="region of interest" description="Disordered" evidence="1">
    <location>
        <begin position="52"/>
        <end position="87"/>
    </location>
</feature>
<evidence type="ECO:0000313" key="2">
    <source>
        <dbReference type="EMBL" id="ERL85765.1"/>
    </source>
</evidence>
<evidence type="ECO:0000256" key="1">
    <source>
        <dbReference type="SAM" id="MobiDB-lite"/>
    </source>
</evidence>
<reference evidence="2 3" key="1">
    <citation type="journal article" date="2013" name="Genome Biol.">
        <title>Draft genome of the mountain pine beetle, Dendroctonus ponderosae Hopkins, a major forest pest.</title>
        <authorList>
            <person name="Keeling C.I."/>
            <person name="Yuen M.M."/>
            <person name="Liao N.Y."/>
            <person name="Docking T.R."/>
            <person name="Chan S.K."/>
            <person name="Taylor G.A."/>
            <person name="Palmquist D.L."/>
            <person name="Jackman S.D."/>
            <person name="Nguyen A."/>
            <person name="Li M."/>
            <person name="Henderson H."/>
            <person name="Janes J.K."/>
            <person name="Zhao Y."/>
            <person name="Pandoh P."/>
            <person name="Moore R."/>
            <person name="Sperling F.A."/>
            <person name="Huber D.P."/>
            <person name="Birol I."/>
            <person name="Jones S.J."/>
            <person name="Bohlmann J."/>
        </authorList>
    </citation>
    <scope>NUCLEOTIDE SEQUENCE</scope>
</reference>
<sequence length="87" mass="10014">MLVLFKLQEKITYCLETGVKFLKFLSTIVLQKPPLKREDSFLKRFSTRQIPEAQETVEDTGSEGCAGKVTIDQRQEEDESAYDNRVV</sequence>
<evidence type="ECO:0000313" key="3">
    <source>
        <dbReference type="Proteomes" id="UP000030742"/>
    </source>
</evidence>
<dbReference type="EMBL" id="KB631749">
    <property type="protein sequence ID" value="ERL85765.1"/>
    <property type="molecule type" value="Genomic_DNA"/>
</dbReference>
<organism evidence="2 3">
    <name type="scientific">Dendroctonus ponderosae</name>
    <name type="common">Mountain pine beetle</name>
    <dbReference type="NCBI Taxonomy" id="77166"/>
    <lineage>
        <taxon>Eukaryota</taxon>
        <taxon>Metazoa</taxon>
        <taxon>Ecdysozoa</taxon>
        <taxon>Arthropoda</taxon>
        <taxon>Hexapoda</taxon>
        <taxon>Insecta</taxon>
        <taxon>Pterygota</taxon>
        <taxon>Neoptera</taxon>
        <taxon>Endopterygota</taxon>
        <taxon>Coleoptera</taxon>
        <taxon>Polyphaga</taxon>
        <taxon>Cucujiformia</taxon>
        <taxon>Curculionidae</taxon>
        <taxon>Scolytinae</taxon>
        <taxon>Dendroctonus</taxon>
    </lineage>
</organism>